<feature type="domain" description="Reverse transcriptase" evidence="2">
    <location>
        <begin position="1"/>
        <end position="106"/>
    </location>
</feature>
<dbReference type="InterPro" id="IPR043128">
    <property type="entry name" value="Rev_trsase/Diguanyl_cyclase"/>
</dbReference>
<keyword evidence="4" id="KW-1185">Reference proteome</keyword>
<evidence type="ECO:0000313" key="4">
    <source>
        <dbReference type="Proteomes" id="UP000054047"/>
    </source>
</evidence>
<dbReference type="InterPro" id="IPR000477">
    <property type="entry name" value="RT_dom"/>
</dbReference>
<organism evidence="3 4">
    <name type="scientific">Ancylostoma duodenale</name>
    <dbReference type="NCBI Taxonomy" id="51022"/>
    <lineage>
        <taxon>Eukaryota</taxon>
        <taxon>Metazoa</taxon>
        <taxon>Ecdysozoa</taxon>
        <taxon>Nematoda</taxon>
        <taxon>Chromadorea</taxon>
        <taxon>Rhabditida</taxon>
        <taxon>Rhabditina</taxon>
        <taxon>Rhabditomorpha</taxon>
        <taxon>Strongyloidea</taxon>
        <taxon>Ancylostomatidae</taxon>
        <taxon>Ancylostomatinae</taxon>
        <taxon>Ancylostoma</taxon>
    </lineage>
</organism>
<dbReference type="Gene3D" id="3.30.70.270">
    <property type="match status" value="1"/>
</dbReference>
<feature type="coiled-coil region" evidence="1">
    <location>
        <begin position="46"/>
        <end position="73"/>
    </location>
</feature>
<name>A0A0C2FW56_9BILA</name>
<dbReference type="PROSITE" id="PS50878">
    <property type="entry name" value="RT_POL"/>
    <property type="match status" value="1"/>
</dbReference>
<dbReference type="OrthoDB" id="5849210at2759"/>
<evidence type="ECO:0000313" key="3">
    <source>
        <dbReference type="EMBL" id="KIH49186.1"/>
    </source>
</evidence>
<keyword evidence="1" id="KW-0175">Coiled coil</keyword>
<proteinExistence type="predicted"/>
<dbReference type="AlphaFoldDB" id="A0A0C2FW56"/>
<accession>A0A0C2FW56</accession>
<reference evidence="3 4" key="1">
    <citation type="submission" date="2013-12" db="EMBL/GenBank/DDBJ databases">
        <title>Draft genome of the parsitic nematode Ancylostoma duodenale.</title>
        <authorList>
            <person name="Mitreva M."/>
        </authorList>
    </citation>
    <scope>NUCLEOTIDE SEQUENCE [LARGE SCALE GENOMIC DNA]</scope>
    <source>
        <strain evidence="3 4">Zhejiang</strain>
    </source>
</reference>
<dbReference type="EMBL" id="KN754645">
    <property type="protein sequence ID" value="KIH49186.1"/>
    <property type="molecule type" value="Genomic_DNA"/>
</dbReference>
<sequence length="180" mass="20691">VGVRQGSALSPLLFALCVDVITRVIQKPHPWCLLYADDLTLAVATRKKLQTDVQLWKERLQQYRLQLNIKKTEYMVCGAKIKDGTICVDGNDLKKIECFKYVGSRIASTGDILPDAYGRANAAWMEWRMTTSILCDKKMPVRLKSRVYRTVVRPMRFLERSAGQPRKSPSKSYTQWRCEC</sequence>
<dbReference type="SUPFAM" id="SSF56672">
    <property type="entry name" value="DNA/RNA polymerases"/>
    <property type="match status" value="1"/>
</dbReference>
<gene>
    <name evidence="3" type="ORF">ANCDUO_20740</name>
</gene>
<dbReference type="Pfam" id="PF00078">
    <property type="entry name" value="RVT_1"/>
    <property type="match status" value="1"/>
</dbReference>
<dbReference type="InterPro" id="IPR043502">
    <property type="entry name" value="DNA/RNA_pol_sf"/>
</dbReference>
<feature type="non-terminal residue" evidence="3">
    <location>
        <position position="1"/>
    </location>
</feature>
<dbReference type="PANTHER" id="PTHR47027:SF20">
    <property type="entry name" value="REVERSE TRANSCRIPTASE-LIKE PROTEIN WITH RNA-DIRECTED DNA POLYMERASE DOMAIN"/>
    <property type="match status" value="1"/>
</dbReference>
<evidence type="ECO:0000256" key="1">
    <source>
        <dbReference type="SAM" id="Coils"/>
    </source>
</evidence>
<dbReference type="Proteomes" id="UP000054047">
    <property type="component" value="Unassembled WGS sequence"/>
</dbReference>
<protein>
    <recommendedName>
        <fullName evidence="2">Reverse transcriptase domain-containing protein</fullName>
    </recommendedName>
</protein>
<dbReference type="PANTHER" id="PTHR47027">
    <property type="entry name" value="REVERSE TRANSCRIPTASE DOMAIN-CONTAINING PROTEIN"/>
    <property type="match status" value="1"/>
</dbReference>
<evidence type="ECO:0000259" key="2">
    <source>
        <dbReference type="PROSITE" id="PS50878"/>
    </source>
</evidence>